<proteinExistence type="predicted"/>
<gene>
    <name evidence="2" type="ORF">MEUPH1_LOCUS30402</name>
</gene>
<evidence type="ECO:0000259" key="1">
    <source>
        <dbReference type="Pfam" id="PF05699"/>
    </source>
</evidence>
<dbReference type="EMBL" id="CARXXK010001650">
    <property type="protein sequence ID" value="CAI6377097.1"/>
    <property type="molecule type" value="Genomic_DNA"/>
</dbReference>
<dbReference type="Proteomes" id="UP001160148">
    <property type="component" value="Unassembled WGS sequence"/>
</dbReference>
<dbReference type="SUPFAM" id="SSF53098">
    <property type="entry name" value="Ribonuclease H-like"/>
    <property type="match status" value="1"/>
</dbReference>
<dbReference type="AlphaFoldDB" id="A0AAV0YBX4"/>
<feature type="domain" description="HAT C-terminal dimerisation" evidence="1">
    <location>
        <begin position="119"/>
        <end position="178"/>
    </location>
</feature>
<sequence>MDLFCEDIENERLHFPNLNTVFDDAEDNNDIDLNQFINFIKKLKSEFEDRFIDFKKIKNVVQILNNCFSLHPNGEWSSEATSVFGSNKAALQMEIIEFQEDMSLKEKFTQVTNTLQYDQFWMKYVCSSKYPELKRLVSKLCTMFGSTYVCEAAFSKMNFIKNNFRSRLTDEHLNELMQISCTNFTPNIRKLVKTKKCNFSH</sequence>
<dbReference type="Pfam" id="PF05699">
    <property type="entry name" value="Dimer_Tnp_hAT"/>
    <property type="match status" value="1"/>
</dbReference>
<dbReference type="PANTHER" id="PTHR45913:SF21">
    <property type="entry name" value="DUF4371 DOMAIN-CONTAINING PROTEIN"/>
    <property type="match status" value="1"/>
</dbReference>
<name>A0AAV0YBX4_9HEMI</name>
<reference evidence="2 3" key="1">
    <citation type="submission" date="2023-01" db="EMBL/GenBank/DDBJ databases">
        <authorList>
            <person name="Whitehead M."/>
        </authorList>
    </citation>
    <scope>NUCLEOTIDE SEQUENCE [LARGE SCALE GENOMIC DNA]</scope>
</reference>
<organism evidence="2 3">
    <name type="scientific">Macrosiphum euphorbiae</name>
    <name type="common">potato aphid</name>
    <dbReference type="NCBI Taxonomy" id="13131"/>
    <lineage>
        <taxon>Eukaryota</taxon>
        <taxon>Metazoa</taxon>
        <taxon>Ecdysozoa</taxon>
        <taxon>Arthropoda</taxon>
        <taxon>Hexapoda</taxon>
        <taxon>Insecta</taxon>
        <taxon>Pterygota</taxon>
        <taxon>Neoptera</taxon>
        <taxon>Paraneoptera</taxon>
        <taxon>Hemiptera</taxon>
        <taxon>Sternorrhyncha</taxon>
        <taxon>Aphidomorpha</taxon>
        <taxon>Aphidoidea</taxon>
        <taxon>Aphididae</taxon>
        <taxon>Macrosiphini</taxon>
        <taxon>Macrosiphum</taxon>
    </lineage>
</organism>
<dbReference type="InterPro" id="IPR008906">
    <property type="entry name" value="HATC_C_dom"/>
</dbReference>
<comment type="caution">
    <text evidence="2">The sequence shown here is derived from an EMBL/GenBank/DDBJ whole genome shotgun (WGS) entry which is preliminary data.</text>
</comment>
<dbReference type="InterPro" id="IPR012337">
    <property type="entry name" value="RNaseH-like_sf"/>
</dbReference>
<evidence type="ECO:0000313" key="2">
    <source>
        <dbReference type="EMBL" id="CAI6377097.1"/>
    </source>
</evidence>
<evidence type="ECO:0000313" key="3">
    <source>
        <dbReference type="Proteomes" id="UP001160148"/>
    </source>
</evidence>
<keyword evidence="3" id="KW-1185">Reference proteome</keyword>
<dbReference type="PANTHER" id="PTHR45913">
    <property type="entry name" value="EPM2A-INTERACTING PROTEIN 1"/>
    <property type="match status" value="1"/>
</dbReference>
<dbReference type="GO" id="GO:0046983">
    <property type="term" value="F:protein dimerization activity"/>
    <property type="evidence" value="ECO:0007669"/>
    <property type="project" value="InterPro"/>
</dbReference>
<protein>
    <recommendedName>
        <fullName evidence="1">HAT C-terminal dimerisation domain-containing protein</fullName>
    </recommendedName>
</protein>
<accession>A0AAV0YBX4</accession>